<keyword evidence="4" id="KW-0342">GTP-binding</keyword>
<evidence type="ECO:0000256" key="1">
    <source>
        <dbReference type="ARBA" id="ARBA00022741"/>
    </source>
</evidence>
<dbReference type="GO" id="GO:0005525">
    <property type="term" value="F:GTP binding"/>
    <property type="evidence" value="ECO:0007669"/>
    <property type="project" value="UniProtKB-KW"/>
</dbReference>
<sequence>MSKIRNIGILAHVDAGKTTTIERMLFYSGYTDRLGEVDKGSTVMDYLPMERERGITIKSAAIWFMWNGYRINFIDTPGHADFVFEVERALSVMNGAVVLLDAISGIEAQTIHVWRRATRWKLPRLIFINKMDRPDVDPTKIFTQFQHQFGVRLVAMQVPIFNNDSGVDSRFCGLIDIISMEAFLWHPNSDGTVFTRQPLDAVTNKKQLKQATDARIHLVETLTEVDEILIDAFLNSGSNLLHIDSNVLSQAVRRATLSNFLIPVFYGSSLKNIGIQLLLDAMVTYLPSSEERSDETLSFIKDISKNLHQTEGQSENTPIEYKNISLMSNPLVNSLKREDISVFAIVFKVVVNRGIRYVYIAMHKGCLQKGQWLRLVRGGRIRVEELRECIGGTTILGSDPTLPRPFSGVKANNTGSPINRIDQGNWGIMISNDRIRTGDIFVDSADIDMRIDHITDMKIQAIFDELPTPVVSVALEPIGAETIRSLPQVLSWLLDEDPSLRVDDKEGQILLTGIGELHIAAACDRLINHFRLNIRIGNVQLQRREKILNEVVTQQTYHATMHKQIPIDVVVRLKPIDNPEKLNGLDNEIIINESVTNECKYLGIQKVQHACTAGVLAGLQSGPIKQLPISGAKVIVESVNTYGITITPSILGAAVRFAILHLISNLPNHFVSIVEPIMYVIITLSHDKDLGNVIKDLTGLRQGKLISINNCSTGHHILIAHIPLKYMLQYTSVLRELTSGTGSFIMSFNHFGTPY</sequence>
<dbReference type="PRINTS" id="PR00315">
    <property type="entry name" value="ELONGATNFCT"/>
</dbReference>
<dbReference type="SMART" id="SM00838">
    <property type="entry name" value="EFG_C"/>
    <property type="match status" value="1"/>
</dbReference>
<evidence type="ECO:0000313" key="6">
    <source>
        <dbReference type="EMBL" id="EMR10072.1"/>
    </source>
</evidence>
<evidence type="ECO:0000256" key="2">
    <source>
        <dbReference type="ARBA" id="ARBA00022917"/>
    </source>
</evidence>
<gene>
    <name evidence="6" type="ORF">PNEG_01823</name>
</gene>
<reference evidence="7" key="1">
    <citation type="journal article" date="2016" name="Nat. Commun.">
        <title>Genome analysis of three Pneumocystis species reveals adaptation mechanisms to life exclusively in mammalian hosts.</title>
        <authorList>
            <person name="Ma L."/>
            <person name="Chen Z."/>
            <person name="Huang D.W."/>
            <person name="Kutty G."/>
            <person name="Ishihara M."/>
            <person name="Wang H."/>
            <person name="Abouelleil A."/>
            <person name="Bishop L."/>
            <person name="Davey E."/>
            <person name="Deng R."/>
            <person name="Deng X."/>
            <person name="Fan L."/>
            <person name="Fantoni G."/>
            <person name="Fitzgerald M."/>
            <person name="Gogineni E."/>
            <person name="Goldberg J.M."/>
            <person name="Handley G."/>
            <person name="Hu X."/>
            <person name="Huber C."/>
            <person name="Jiao X."/>
            <person name="Jones K."/>
            <person name="Levin J.Z."/>
            <person name="Liu Y."/>
            <person name="Macdonald P."/>
            <person name="Melnikov A."/>
            <person name="Raley C."/>
            <person name="Sassi M."/>
            <person name="Sherman B.T."/>
            <person name="Song X."/>
            <person name="Sykes S."/>
            <person name="Tran B."/>
            <person name="Walsh L."/>
            <person name="Xia Y."/>
            <person name="Yang J."/>
            <person name="Young S."/>
            <person name="Zeng Q."/>
            <person name="Zheng X."/>
            <person name="Stephens R."/>
            <person name="Nusbaum C."/>
            <person name="Birren B.W."/>
            <person name="Azadi P."/>
            <person name="Lempicki R.A."/>
            <person name="Cuomo C.A."/>
            <person name="Kovacs J.A."/>
        </authorList>
    </citation>
    <scope>NUCLEOTIDE SEQUENCE [LARGE SCALE GENOMIC DNA]</scope>
    <source>
        <strain evidence="7">B123</strain>
    </source>
</reference>
<dbReference type="InterPro" id="IPR014721">
    <property type="entry name" value="Ribsml_uS5_D2-typ_fold_subgr"/>
</dbReference>
<dbReference type="InterPro" id="IPR041095">
    <property type="entry name" value="EFG_II"/>
</dbReference>
<keyword evidence="2" id="KW-0648">Protein biosynthesis</keyword>
<dbReference type="InterPro" id="IPR000795">
    <property type="entry name" value="T_Tr_GTP-bd_dom"/>
</dbReference>
<protein>
    <submittedName>
        <fullName evidence="6">Translation elongation factor G</fullName>
    </submittedName>
</protein>
<dbReference type="OMA" id="GPQFTFP"/>
<dbReference type="VEuPathDB" id="FungiDB:PNEG_01823"/>
<dbReference type="Proteomes" id="UP000011958">
    <property type="component" value="Unassembled WGS sequence"/>
</dbReference>
<dbReference type="Gene3D" id="3.30.230.10">
    <property type="match status" value="1"/>
</dbReference>
<dbReference type="GO" id="GO:0032790">
    <property type="term" value="P:ribosome disassembly"/>
    <property type="evidence" value="ECO:0007669"/>
    <property type="project" value="TreeGrafter"/>
</dbReference>
<dbReference type="PROSITE" id="PS00301">
    <property type="entry name" value="G_TR_1"/>
    <property type="match status" value="1"/>
</dbReference>
<feature type="domain" description="Tr-type G" evidence="5">
    <location>
        <begin position="2"/>
        <end position="290"/>
    </location>
</feature>
<accession>M7NS15</accession>
<dbReference type="InterPro" id="IPR005225">
    <property type="entry name" value="Small_GTP-bd"/>
</dbReference>
<evidence type="ECO:0000313" key="7">
    <source>
        <dbReference type="Proteomes" id="UP000011958"/>
    </source>
</evidence>
<dbReference type="eggNOG" id="KOG0465">
    <property type="taxonomic scope" value="Eukaryota"/>
</dbReference>
<dbReference type="InterPro" id="IPR035649">
    <property type="entry name" value="EFG_V"/>
</dbReference>
<dbReference type="SUPFAM" id="SSF54980">
    <property type="entry name" value="EF-G C-terminal domain-like"/>
    <property type="match status" value="2"/>
</dbReference>
<dbReference type="FunFam" id="3.40.50.300:FF:000514">
    <property type="entry name" value="Ribosome-releasing factor 2, mitochondrial"/>
    <property type="match status" value="1"/>
</dbReference>
<dbReference type="InterPro" id="IPR000640">
    <property type="entry name" value="EFG_V-like"/>
</dbReference>
<proteinExistence type="predicted"/>
<evidence type="ECO:0000256" key="4">
    <source>
        <dbReference type="ARBA" id="ARBA00023134"/>
    </source>
</evidence>
<keyword evidence="3" id="KW-0496">Mitochondrion</keyword>
<dbReference type="GO" id="GO:0032543">
    <property type="term" value="P:mitochondrial translation"/>
    <property type="evidence" value="ECO:0007669"/>
    <property type="project" value="TreeGrafter"/>
</dbReference>
<keyword evidence="6" id="KW-0251">Elongation factor</keyword>
<keyword evidence="1" id="KW-0547">Nucleotide-binding</keyword>
<dbReference type="Gene3D" id="3.30.70.870">
    <property type="entry name" value="Elongation Factor G (Translational Gtpase), domain 3"/>
    <property type="match status" value="1"/>
</dbReference>
<dbReference type="Pfam" id="PF00679">
    <property type="entry name" value="EFG_C"/>
    <property type="match status" value="1"/>
</dbReference>
<dbReference type="NCBIfam" id="TIGR00231">
    <property type="entry name" value="small_GTP"/>
    <property type="match status" value="1"/>
</dbReference>
<dbReference type="HOGENOM" id="CLU_002794_4_1_1"/>
<dbReference type="GO" id="GO:0003746">
    <property type="term" value="F:translation elongation factor activity"/>
    <property type="evidence" value="ECO:0007669"/>
    <property type="project" value="UniProtKB-KW"/>
</dbReference>
<dbReference type="RefSeq" id="XP_007873794.1">
    <property type="nucleotide sequence ID" value="XM_007875603.1"/>
</dbReference>
<dbReference type="STRING" id="1069680.M7NS15"/>
<dbReference type="PANTHER" id="PTHR43261">
    <property type="entry name" value="TRANSLATION ELONGATION FACTOR G-RELATED"/>
    <property type="match status" value="1"/>
</dbReference>
<dbReference type="PANTHER" id="PTHR43261:SF1">
    <property type="entry name" value="RIBOSOME-RELEASING FACTOR 2, MITOCHONDRIAL"/>
    <property type="match status" value="1"/>
</dbReference>
<dbReference type="InterPro" id="IPR031157">
    <property type="entry name" value="G_TR_CS"/>
</dbReference>
<dbReference type="OrthoDB" id="198619at2759"/>
<keyword evidence="7" id="KW-1185">Reference proteome</keyword>
<dbReference type="PROSITE" id="PS51722">
    <property type="entry name" value="G_TR_2"/>
    <property type="match status" value="1"/>
</dbReference>
<dbReference type="Gene3D" id="3.40.50.300">
    <property type="entry name" value="P-loop containing nucleotide triphosphate hydrolases"/>
    <property type="match status" value="1"/>
</dbReference>
<dbReference type="EMBL" id="AFWA02000008">
    <property type="protein sequence ID" value="EMR10072.1"/>
    <property type="molecule type" value="Genomic_DNA"/>
</dbReference>
<name>M7NS15_PNEMU</name>
<dbReference type="GO" id="GO:0005759">
    <property type="term" value="C:mitochondrial matrix"/>
    <property type="evidence" value="ECO:0007669"/>
    <property type="project" value="UniProtKB-ARBA"/>
</dbReference>
<dbReference type="CDD" id="cd03713">
    <property type="entry name" value="EFG_mtEFG_C"/>
    <property type="match status" value="1"/>
</dbReference>
<dbReference type="SUPFAM" id="SSF52540">
    <property type="entry name" value="P-loop containing nucleoside triphosphate hydrolases"/>
    <property type="match status" value="1"/>
</dbReference>
<organism evidence="6 7">
    <name type="scientific">Pneumocystis murina (strain B123)</name>
    <name type="common">Mouse pneumocystis pneumonia agent</name>
    <name type="synonym">Pneumocystis carinii f. sp. muris</name>
    <dbReference type="NCBI Taxonomy" id="1069680"/>
    <lineage>
        <taxon>Eukaryota</taxon>
        <taxon>Fungi</taxon>
        <taxon>Dikarya</taxon>
        <taxon>Ascomycota</taxon>
        <taxon>Taphrinomycotina</taxon>
        <taxon>Pneumocystomycetes</taxon>
        <taxon>Pneumocystaceae</taxon>
        <taxon>Pneumocystis</taxon>
    </lineage>
</organism>
<evidence type="ECO:0000259" key="5">
    <source>
        <dbReference type="PROSITE" id="PS51722"/>
    </source>
</evidence>
<dbReference type="Pfam" id="PF00009">
    <property type="entry name" value="GTP_EFTU"/>
    <property type="match status" value="1"/>
</dbReference>
<dbReference type="GO" id="GO:0003924">
    <property type="term" value="F:GTPase activity"/>
    <property type="evidence" value="ECO:0007669"/>
    <property type="project" value="InterPro"/>
</dbReference>
<dbReference type="Pfam" id="PF14492">
    <property type="entry name" value="EFG_III"/>
    <property type="match status" value="1"/>
</dbReference>
<dbReference type="InterPro" id="IPR027417">
    <property type="entry name" value="P-loop_NTPase"/>
</dbReference>
<dbReference type="Gene3D" id="3.30.70.240">
    <property type="match status" value="1"/>
</dbReference>
<dbReference type="GeneID" id="19895517"/>
<evidence type="ECO:0000256" key="3">
    <source>
        <dbReference type="ARBA" id="ARBA00023128"/>
    </source>
</evidence>
<dbReference type="InterPro" id="IPR035647">
    <property type="entry name" value="EFG_III/V"/>
</dbReference>
<comment type="caution">
    <text evidence="6">The sequence shown here is derived from an EMBL/GenBank/DDBJ whole genome shotgun (WGS) entry which is preliminary data.</text>
</comment>
<dbReference type="AlphaFoldDB" id="M7NS15"/>